<evidence type="ECO:0000256" key="7">
    <source>
        <dbReference type="SAM" id="MobiDB-lite"/>
    </source>
</evidence>
<keyword evidence="4" id="KW-0493">Microtubule</keyword>
<dbReference type="GO" id="GO:0005874">
    <property type="term" value="C:microtubule"/>
    <property type="evidence" value="ECO:0007669"/>
    <property type="project" value="UniProtKB-KW"/>
</dbReference>
<dbReference type="InterPro" id="IPR027329">
    <property type="entry name" value="TPX2_C"/>
</dbReference>
<evidence type="ECO:0000256" key="5">
    <source>
        <dbReference type="ARBA" id="ARBA00023212"/>
    </source>
</evidence>
<dbReference type="AlphaFoldDB" id="A0A2N9HQ56"/>
<feature type="coiled-coil region" evidence="6">
    <location>
        <begin position="231"/>
        <end position="267"/>
    </location>
</feature>
<dbReference type="GO" id="GO:0008017">
    <property type="term" value="F:microtubule binding"/>
    <property type="evidence" value="ECO:0007669"/>
    <property type="project" value="InterPro"/>
</dbReference>
<gene>
    <name evidence="9" type="ORF">FSB_LOCUS41977</name>
</gene>
<feature type="compositionally biased region" description="Polar residues" evidence="7">
    <location>
        <begin position="387"/>
        <end position="405"/>
    </location>
</feature>
<evidence type="ECO:0000256" key="3">
    <source>
        <dbReference type="ARBA" id="ARBA00022490"/>
    </source>
</evidence>
<feature type="region of interest" description="Disordered" evidence="7">
    <location>
        <begin position="1"/>
        <end position="26"/>
    </location>
</feature>
<sequence>MDSDNLVDGVEATHENGVHDQIPAVGEDGVVSDNVDWTVSKGLEPNGNLENVVEMYDGATINSSTGEINEGSNVQLESNGLTTSKDEEVENEDHSKHSKSQKAQGKNKNEKPLSLKSATAASVMKSKDGKDVEGTSTSNGSVGSRPKQPSKSRSFNDRQQSGKSDAASPEGLLDKTKLKPLKKGPGSKSEDTQSSSSPTGEDAKPRKVGALPNYGFSFRCDERAEKRREFYSKLEEKIHAKEEEKNNLQAKSKVETLDAEIKMLRKSLTFKATPMPSFYQEPPPPKVELKKFGLCILGLLPKDRLKGPCLGEVPCHQMGLRHIPTTRAKSPKLGRKKGSESEGNNSSVRTDRLSLDEKVHKEKPAKGLSPVNLKKPHRKSLPRLPSEKTTLSNATTAEKTISSKATYEEKTALPDATNAEKTVMSNATDEDKISVSTATNGPPFITQEQEADSTAEPSETQEHNDYGAVVEEQPQST</sequence>
<feature type="region of interest" description="Disordered" evidence="7">
    <location>
        <begin position="322"/>
        <end position="477"/>
    </location>
</feature>
<feature type="compositionally biased region" description="Polar residues" evidence="7">
    <location>
        <begin position="134"/>
        <end position="163"/>
    </location>
</feature>
<protein>
    <recommendedName>
        <fullName evidence="8">TPX2 C-terminal domain-containing protein</fullName>
    </recommendedName>
</protein>
<evidence type="ECO:0000256" key="1">
    <source>
        <dbReference type="ARBA" id="ARBA00004245"/>
    </source>
</evidence>
<evidence type="ECO:0000313" key="9">
    <source>
        <dbReference type="EMBL" id="SPD14095.1"/>
    </source>
</evidence>
<evidence type="ECO:0000259" key="8">
    <source>
        <dbReference type="Pfam" id="PF06886"/>
    </source>
</evidence>
<comment type="similarity">
    <text evidence="2">Belongs to the TPX2 family.</text>
</comment>
<keyword evidence="6" id="KW-0175">Coiled coil</keyword>
<accession>A0A2N9HQ56</accession>
<evidence type="ECO:0000256" key="4">
    <source>
        <dbReference type="ARBA" id="ARBA00022701"/>
    </source>
</evidence>
<comment type="subcellular location">
    <subcellularLocation>
        <location evidence="1">Cytoplasm</location>
        <location evidence="1">Cytoskeleton</location>
    </subcellularLocation>
</comment>
<dbReference type="PANTHER" id="PTHR31358">
    <property type="entry name" value="PROTEIN WVD2-LIKE 4"/>
    <property type="match status" value="1"/>
</dbReference>
<reference evidence="9" key="1">
    <citation type="submission" date="2018-02" db="EMBL/GenBank/DDBJ databases">
        <authorList>
            <person name="Cohen D.B."/>
            <person name="Kent A.D."/>
        </authorList>
    </citation>
    <scope>NUCLEOTIDE SEQUENCE</scope>
</reference>
<dbReference type="InterPro" id="IPR044833">
    <property type="entry name" value="WDL5/6"/>
</dbReference>
<dbReference type="Pfam" id="PF06886">
    <property type="entry name" value="TPX2"/>
    <property type="match status" value="1"/>
</dbReference>
<keyword evidence="5" id="KW-0206">Cytoskeleton</keyword>
<evidence type="ECO:0000256" key="6">
    <source>
        <dbReference type="SAM" id="Coils"/>
    </source>
</evidence>
<proteinExistence type="inferred from homology"/>
<dbReference type="EMBL" id="OIVN01003879">
    <property type="protein sequence ID" value="SPD14095.1"/>
    <property type="molecule type" value="Genomic_DNA"/>
</dbReference>
<dbReference type="PANTHER" id="PTHR31358:SF29">
    <property type="entry name" value="PROTEIN WVD2-LIKE 5-RELATED"/>
    <property type="match status" value="1"/>
</dbReference>
<feature type="domain" description="TPX2 C-terminal" evidence="8">
    <location>
        <begin position="216"/>
        <end position="287"/>
    </location>
</feature>
<evidence type="ECO:0000256" key="2">
    <source>
        <dbReference type="ARBA" id="ARBA00005885"/>
    </source>
</evidence>
<feature type="compositionally biased region" description="Basic and acidic residues" evidence="7">
    <location>
        <begin position="349"/>
        <end position="365"/>
    </location>
</feature>
<feature type="region of interest" description="Disordered" evidence="7">
    <location>
        <begin position="62"/>
        <end position="212"/>
    </location>
</feature>
<keyword evidence="3" id="KW-0963">Cytoplasm</keyword>
<organism evidence="9">
    <name type="scientific">Fagus sylvatica</name>
    <name type="common">Beechnut</name>
    <dbReference type="NCBI Taxonomy" id="28930"/>
    <lineage>
        <taxon>Eukaryota</taxon>
        <taxon>Viridiplantae</taxon>
        <taxon>Streptophyta</taxon>
        <taxon>Embryophyta</taxon>
        <taxon>Tracheophyta</taxon>
        <taxon>Spermatophyta</taxon>
        <taxon>Magnoliopsida</taxon>
        <taxon>eudicotyledons</taxon>
        <taxon>Gunneridae</taxon>
        <taxon>Pentapetalae</taxon>
        <taxon>rosids</taxon>
        <taxon>fabids</taxon>
        <taxon>Fagales</taxon>
        <taxon>Fagaceae</taxon>
        <taxon>Fagus</taxon>
    </lineage>
</organism>
<feature type="compositionally biased region" description="Polar residues" evidence="7">
    <location>
        <begin position="62"/>
        <end position="83"/>
    </location>
</feature>
<name>A0A2N9HQ56_FAGSY</name>